<dbReference type="SUPFAM" id="SSF89155">
    <property type="entry name" value="TorD-like"/>
    <property type="match status" value="1"/>
</dbReference>
<dbReference type="RefSeq" id="WP_096228464.1">
    <property type="nucleotide sequence ID" value="NZ_CP168029.1"/>
</dbReference>
<dbReference type="PANTHER" id="PTHR34227:SF1">
    <property type="entry name" value="DIMETHYL SULFOXIDE REDUCTASE CHAPERONE-RELATED"/>
    <property type="match status" value="1"/>
</dbReference>
<sequence length="221" mass="24496">MENHDALGEGFCKAQAERLSLLARIFWNVADREALESLDLAPFDGMGEAVERAREGVERDRRRALADDGAARDLRVEYTALFASSRLGAPLPYESLYADGGGLLMQGARDEVRELYRAGGYAAGQEDGEPEDHLSNELRFLAFLYDRARLAQEAGRDAERDGALLEASAFKEAHLARWVPFFCDRASATAESDFYRSILVLLRSCVCDRASCQDSAHPERG</sequence>
<evidence type="ECO:0008006" key="4">
    <source>
        <dbReference type="Google" id="ProtNLM"/>
    </source>
</evidence>
<organism evidence="2 3">
    <name type="scientific">Gordonibacter urolithinfaciens</name>
    <dbReference type="NCBI Taxonomy" id="1335613"/>
    <lineage>
        <taxon>Bacteria</taxon>
        <taxon>Bacillati</taxon>
        <taxon>Actinomycetota</taxon>
        <taxon>Coriobacteriia</taxon>
        <taxon>Eggerthellales</taxon>
        <taxon>Eggerthellaceae</taxon>
        <taxon>Gordonibacter</taxon>
    </lineage>
</organism>
<dbReference type="EMBL" id="QIBW01000014">
    <property type="protein sequence ID" value="ROT88753.1"/>
    <property type="molecule type" value="Genomic_DNA"/>
</dbReference>
<dbReference type="InterPro" id="IPR050289">
    <property type="entry name" value="TorD/DmsD_chaperones"/>
</dbReference>
<evidence type="ECO:0000313" key="2">
    <source>
        <dbReference type="EMBL" id="ROT88753.1"/>
    </source>
</evidence>
<name>A0A423UI98_9ACTN</name>
<reference evidence="3" key="1">
    <citation type="submission" date="2018-05" db="EMBL/GenBank/DDBJ databases">
        <title>Genome Sequencing of selected type strains of the family Eggerthellaceae.</title>
        <authorList>
            <person name="Danylec N."/>
            <person name="Stoll D.A."/>
            <person name="Doetsch A."/>
            <person name="Huch M."/>
        </authorList>
    </citation>
    <scope>NUCLEOTIDE SEQUENCE [LARGE SCALE GENOMIC DNA]</scope>
    <source>
        <strain evidence="3">DSM 27213</strain>
    </source>
</reference>
<proteinExistence type="predicted"/>
<accession>A0A423UI98</accession>
<dbReference type="Gene3D" id="1.10.3480.10">
    <property type="entry name" value="TorD-like"/>
    <property type="match status" value="1"/>
</dbReference>
<keyword evidence="1" id="KW-0143">Chaperone</keyword>
<evidence type="ECO:0000256" key="1">
    <source>
        <dbReference type="ARBA" id="ARBA00023186"/>
    </source>
</evidence>
<dbReference type="AlphaFoldDB" id="A0A423UI98"/>
<gene>
    <name evidence="2" type="ORF">DMP12_11015</name>
</gene>
<dbReference type="InterPro" id="IPR036411">
    <property type="entry name" value="TorD-like_sf"/>
</dbReference>
<dbReference type="Pfam" id="PF02613">
    <property type="entry name" value="Nitrate_red_del"/>
    <property type="match status" value="1"/>
</dbReference>
<dbReference type="PANTHER" id="PTHR34227">
    <property type="entry name" value="CHAPERONE PROTEIN YCDY"/>
    <property type="match status" value="1"/>
</dbReference>
<protein>
    <recommendedName>
        <fullName evidence="4">Molecular chaperone TorD</fullName>
    </recommendedName>
</protein>
<dbReference type="Proteomes" id="UP000285258">
    <property type="component" value="Unassembled WGS sequence"/>
</dbReference>
<dbReference type="InterPro" id="IPR020945">
    <property type="entry name" value="DMSO/NO3_reduct_chaperone"/>
</dbReference>
<evidence type="ECO:0000313" key="3">
    <source>
        <dbReference type="Proteomes" id="UP000285258"/>
    </source>
</evidence>
<comment type="caution">
    <text evidence="2">The sequence shown here is derived from an EMBL/GenBank/DDBJ whole genome shotgun (WGS) entry which is preliminary data.</text>
</comment>